<reference evidence="1 2" key="1">
    <citation type="submission" date="2013-11" db="EMBL/GenBank/DDBJ databases">
        <title>The Genome Sequence of Phytophthora parasitica CJ01A1.</title>
        <authorList>
            <consortium name="The Broad Institute Genomics Platform"/>
            <person name="Russ C."/>
            <person name="Tyler B."/>
            <person name="Panabieres F."/>
            <person name="Shan W."/>
            <person name="Tripathy S."/>
            <person name="Grunwald N."/>
            <person name="Machado M."/>
            <person name="Johnson C.S."/>
            <person name="Walker B."/>
            <person name="Young S.K."/>
            <person name="Zeng Q."/>
            <person name="Gargeya S."/>
            <person name="Fitzgerald M."/>
            <person name="Haas B."/>
            <person name="Abouelleil A."/>
            <person name="Allen A.W."/>
            <person name="Alvarado L."/>
            <person name="Arachchi H.M."/>
            <person name="Berlin A.M."/>
            <person name="Chapman S.B."/>
            <person name="Gainer-Dewar J."/>
            <person name="Goldberg J."/>
            <person name="Griggs A."/>
            <person name="Gujja S."/>
            <person name="Hansen M."/>
            <person name="Howarth C."/>
            <person name="Imamovic A."/>
            <person name="Ireland A."/>
            <person name="Larimer J."/>
            <person name="McCowan C."/>
            <person name="Murphy C."/>
            <person name="Pearson M."/>
            <person name="Poon T.W."/>
            <person name="Priest M."/>
            <person name="Roberts A."/>
            <person name="Saif S."/>
            <person name="Shea T."/>
            <person name="Sisk P."/>
            <person name="Sykes S."/>
            <person name="Wortman J."/>
            <person name="Nusbaum C."/>
            <person name="Birren B."/>
        </authorList>
    </citation>
    <scope>NUCLEOTIDE SEQUENCE [LARGE SCALE GENOMIC DNA]</scope>
    <source>
        <strain evidence="1 2">CJ01A1</strain>
    </source>
</reference>
<proteinExistence type="predicted"/>
<protein>
    <submittedName>
        <fullName evidence="1">Uncharacterized protein</fullName>
    </submittedName>
</protein>
<comment type="caution">
    <text evidence="1">The sequence shown here is derived from an EMBL/GenBank/DDBJ whole genome shotgun (WGS) entry which is preliminary data.</text>
</comment>
<evidence type="ECO:0000313" key="2">
    <source>
        <dbReference type="Proteomes" id="UP000018958"/>
    </source>
</evidence>
<gene>
    <name evidence="1" type="ORF">F441_03464</name>
</gene>
<name>W2XLX0_PHYNI</name>
<sequence>MGCEFAPRRGRDRRSRRIWRQTQKNFRRMLLKSRGAWRREGLQRRPEWSVF</sequence>
<dbReference type="EMBL" id="ANIX01000801">
    <property type="protein sequence ID" value="ETP23413.1"/>
    <property type="molecule type" value="Genomic_DNA"/>
</dbReference>
<dbReference type="Proteomes" id="UP000018958">
    <property type="component" value="Unassembled WGS sequence"/>
</dbReference>
<evidence type="ECO:0000313" key="1">
    <source>
        <dbReference type="EMBL" id="ETP23413.1"/>
    </source>
</evidence>
<accession>W2XLX0</accession>
<dbReference type="AlphaFoldDB" id="W2XLX0"/>
<organism evidence="1 2">
    <name type="scientific">Phytophthora nicotianae CJ01A1</name>
    <dbReference type="NCBI Taxonomy" id="1317063"/>
    <lineage>
        <taxon>Eukaryota</taxon>
        <taxon>Sar</taxon>
        <taxon>Stramenopiles</taxon>
        <taxon>Oomycota</taxon>
        <taxon>Peronosporomycetes</taxon>
        <taxon>Peronosporales</taxon>
        <taxon>Peronosporaceae</taxon>
        <taxon>Phytophthora</taxon>
    </lineage>
</organism>